<evidence type="ECO:0000256" key="1">
    <source>
        <dbReference type="SAM" id="MobiDB-lite"/>
    </source>
</evidence>
<protein>
    <submittedName>
        <fullName evidence="2">Uncharacterized protein</fullName>
    </submittedName>
</protein>
<dbReference type="EMBL" id="KN840460">
    <property type="protein sequence ID" value="KIP09931.1"/>
    <property type="molecule type" value="Genomic_DNA"/>
</dbReference>
<gene>
    <name evidence="2" type="ORF">PHLGIDRAFT_125916</name>
</gene>
<keyword evidence="3" id="KW-1185">Reference proteome</keyword>
<reference evidence="2 3" key="1">
    <citation type="journal article" date="2014" name="PLoS Genet.">
        <title>Analysis of the Phlebiopsis gigantea genome, transcriptome and secretome provides insight into its pioneer colonization strategies of wood.</title>
        <authorList>
            <person name="Hori C."/>
            <person name="Ishida T."/>
            <person name="Igarashi K."/>
            <person name="Samejima M."/>
            <person name="Suzuki H."/>
            <person name="Master E."/>
            <person name="Ferreira P."/>
            <person name="Ruiz-Duenas F.J."/>
            <person name="Held B."/>
            <person name="Canessa P."/>
            <person name="Larrondo L.F."/>
            <person name="Schmoll M."/>
            <person name="Druzhinina I.S."/>
            <person name="Kubicek C.P."/>
            <person name="Gaskell J.A."/>
            <person name="Kersten P."/>
            <person name="St John F."/>
            <person name="Glasner J."/>
            <person name="Sabat G."/>
            <person name="Splinter BonDurant S."/>
            <person name="Syed K."/>
            <person name="Yadav J."/>
            <person name="Mgbeahuruike A.C."/>
            <person name="Kovalchuk A."/>
            <person name="Asiegbu F.O."/>
            <person name="Lackner G."/>
            <person name="Hoffmeister D."/>
            <person name="Rencoret J."/>
            <person name="Gutierrez A."/>
            <person name="Sun H."/>
            <person name="Lindquist E."/>
            <person name="Barry K."/>
            <person name="Riley R."/>
            <person name="Grigoriev I.V."/>
            <person name="Henrissat B."/>
            <person name="Kues U."/>
            <person name="Berka R.M."/>
            <person name="Martinez A.T."/>
            <person name="Covert S.F."/>
            <person name="Blanchette R.A."/>
            <person name="Cullen D."/>
        </authorList>
    </citation>
    <scope>NUCLEOTIDE SEQUENCE [LARGE SCALE GENOMIC DNA]</scope>
    <source>
        <strain evidence="2 3">11061_1 CR5-6</strain>
    </source>
</reference>
<organism evidence="2 3">
    <name type="scientific">Phlebiopsis gigantea (strain 11061_1 CR5-6)</name>
    <name type="common">White-rot fungus</name>
    <name type="synonym">Peniophora gigantea</name>
    <dbReference type="NCBI Taxonomy" id="745531"/>
    <lineage>
        <taxon>Eukaryota</taxon>
        <taxon>Fungi</taxon>
        <taxon>Dikarya</taxon>
        <taxon>Basidiomycota</taxon>
        <taxon>Agaricomycotina</taxon>
        <taxon>Agaricomycetes</taxon>
        <taxon>Polyporales</taxon>
        <taxon>Phanerochaetaceae</taxon>
        <taxon>Phlebiopsis</taxon>
    </lineage>
</organism>
<feature type="compositionally biased region" description="Basic and acidic residues" evidence="1">
    <location>
        <begin position="19"/>
        <end position="34"/>
    </location>
</feature>
<feature type="region of interest" description="Disordered" evidence="1">
    <location>
        <begin position="1"/>
        <end position="255"/>
    </location>
</feature>
<feature type="compositionally biased region" description="Polar residues" evidence="1">
    <location>
        <begin position="1"/>
        <end position="10"/>
    </location>
</feature>
<evidence type="ECO:0000313" key="2">
    <source>
        <dbReference type="EMBL" id="KIP09931.1"/>
    </source>
</evidence>
<dbReference type="AlphaFoldDB" id="A0A0C3S385"/>
<feature type="compositionally biased region" description="Polar residues" evidence="1">
    <location>
        <begin position="130"/>
        <end position="140"/>
    </location>
</feature>
<dbReference type="HOGENOM" id="CLU_013604_0_0_1"/>
<feature type="compositionally biased region" description="Low complexity" evidence="1">
    <location>
        <begin position="173"/>
        <end position="191"/>
    </location>
</feature>
<dbReference type="OrthoDB" id="5382797at2759"/>
<accession>A0A0C3S385</accession>
<feature type="compositionally biased region" description="Polar residues" evidence="1">
    <location>
        <begin position="155"/>
        <end position="166"/>
    </location>
</feature>
<feature type="compositionally biased region" description="Polar residues" evidence="1">
    <location>
        <begin position="300"/>
        <end position="313"/>
    </location>
</feature>
<name>A0A0C3S385_PHLG1</name>
<evidence type="ECO:0000313" key="3">
    <source>
        <dbReference type="Proteomes" id="UP000053257"/>
    </source>
</evidence>
<dbReference type="Proteomes" id="UP000053257">
    <property type="component" value="Unassembled WGS sequence"/>
</dbReference>
<proteinExistence type="predicted"/>
<feature type="region of interest" description="Disordered" evidence="1">
    <location>
        <begin position="287"/>
        <end position="348"/>
    </location>
</feature>
<sequence length="790" mass="84425">MSSGQPSRYTNGVHRRKTSRDEDEHVVTFPRDEAPPPALSLPPKGRRDEAGKSSGDSEQVSGALASALRQPTPKINGIEQGDLGRRSQFTGHRSRVTSVPAVPSPLNGQFPTSHSHPSNPPSAGPYRTSFAPSKPSSMNGASPHVNGQHRHQASAMRQSLSLPSHSAHSRTRSVSGPFSPSSPSPLATSFSITQSASYPPMQTGDTGFASVPGSSSSDELPGSPPRSRPFNWGNGVSPLPAPNIQNHSRRHSRLHSRNLSVFFPRPGSLNTTSIDEDGDIEVEFTPSTSLSSDDGVLIPSASSPGPGQHSFTKGFTFGAKPPPDAGNGFPSLEHAPPSGPAKRGHHHKHSLSHNFFSFLEPGGALEELHTQPAPTPVSPWNPISPFPMEKSISATSLDIPSVESTSDIGLDLYTAEKLPVGRLQAVESEVDPLAVVAAVGQFILGASLWVVGQQVGSLSCTGLGYWVVSDAFGVALARVLPGYLASLEVRSGMRRPYGNSRIGTLVTYAQSVYLLFASVYVCKETVEHILLSSGEGHHHHHGDEIVSITGIEFPPLLLSIALLSLTCTATIFNSQAKLVSATGNYIPPLHTLLPFRLRLNMSGKPVYPPLLANLLSNPYTLSPIAFCASILCAYVVLPPHQHSSFDLLLAGVETVVTFALAYPAAVALGAVLLQTSPLRGLPGQRMEAFLRVMRELERHPQVLHLPAPHFWQLTAHSSRPEYVRSLTGWDGPAQSLVATLELHVPRDLQDDDVLRLTTWASEKVKSALRHGMRDGGGECEADVTIGVVRG</sequence>
<dbReference type="STRING" id="745531.A0A0C3S385"/>